<dbReference type="InterPro" id="IPR029302">
    <property type="entry name" value="IFT43"/>
</dbReference>
<evidence type="ECO:0000256" key="1">
    <source>
        <dbReference type="ARBA" id="ARBA00007563"/>
    </source>
</evidence>
<dbReference type="AlphaFoldDB" id="A0AA39KZ80"/>
<protein>
    <recommendedName>
        <fullName evidence="6">Intraflagellar transport protein 43 homolog</fullName>
    </recommendedName>
</protein>
<dbReference type="GO" id="GO:0030991">
    <property type="term" value="C:intraciliary transport particle A"/>
    <property type="evidence" value="ECO:0007669"/>
    <property type="project" value="InterPro"/>
</dbReference>
<dbReference type="Pfam" id="PF15305">
    <property type="entry name" value="IFT43"/>
    <property type="match status" value="1"/>
</dbReference>
<dbReference type="PANTHER" id="PTHR33724">
    <property type="entry name" value="INTRAFLAGELLAR TRANSPORT PROTEIN 43 HOMOLOG"/>
    <property type="match status" value="1"/>
</dbReference>
<evidence type="ECO:0000313" key="5">
    <source>
        <dbReference type="Proteomes" id="UP001168972"/>
    </source>
</evidence>
<dbReference type="GO" id="GO:0035721">
    <property type="term" value="P:intraciliary retrograde transport"/>
    <property type="evidence" value="ECO:0007669"/>
    <property type="project" value="TreeGrafter"/>
</dbReference>
<evidence type="ECO:0000256" key="2">
    <source>
        <dbReference type="ARBA" id="ARBA00022794"/>
    </source>
</evidence>
<dbReference type="Proteomes" id="UP001168972">
    <property type="component" value="Unassembled WGS sequence"/>
</dbReference>
<name>A0AA39KZ80_MICHY</name>
<accession>A0AA39KZ80</accession>
<sequence>MDWNNDLEISSKKNYLQQLIPRLGRRAGQNVTHDDQKFNDDSENLASVGSSSSTRTNAAAPVVPPRTRKTGWGDELKSGKVRTTNLIEQERSRKVNKEETHDDIPVIPDIDEILEENVFAEVANAPSVGINRVAAYKELDTDLLKNASFAFLDDINLSLLTEKLYPEKLIKELDEVWTWDQLFNQISSEINSETQKKINT</sequence>
<gene>
    <name evidence="4" type="ORF">PV327_007933</name>
</gene>
<reference evidence="4" key="2">
    <citation type="submission" date="2023-03" db="EMBL/GenBank/DDBJ databases">
        <authorList>
            <person name="Inwood S.N."/>
            <person name="Skelly J.G."/>
            <person name="Guhlin J."/>
            <person name="Harrop T.W.R."/>
            <person name="Goldson S.G."/>
            <person name="Dearden P.K."/>
        </authorList>
    </citation>
    <scope>NUCLEOTIDE SEQUENCE</scope>
    <source>
        <strain evidence="4">Lincoln</strain>
        <tissue evidence="4">Whole body</tissue>
    </source>
</reference>
<comment type="caution">
    <text evidence="4">The sequence shown here is derived from an EMBL/GenBank/DDBJ whole genome shotgun (WGS) entry which is preliminary data.</text>
</comment>
<evidence type="ECO:0000313" key="4">
    <source>
        <dbReference type="EMBL" id="KAK0179111.1"/>
    </source>
</evidence>
<dbReference type="GO" id="GO:0005929">
    <property type="term" value="C:cilium"/>
    <property type="evidence" value="ECO:0007669"/>
    <property type="project" value="TreeGrafter"/>
</dbReference>
<proteinExistence type="inferred from homology"/>
<keyword evidence="2" id="KW-0970">Cilium biogenesis/degradation</keyword>
<organism evidence="4 5">
    <name type="scientific">Microctonus hyperodae</name>
    <name type="common">Parasitoid wasp</name>
    <dbReference type="NCBI Taxonomy" id="165561"/>
    <lineage>
        <taxon>Eukaryota</taxon>
        <taxon>Metazoa</taxon>
        <taxon>Ecdysozoa</taxon>
        <taxon>Arthropoda</taxon>
        <taxon>Hexapoda</taxon>
        <taxon>Insecta</taxon>
        <taxon>Pterygota</taxon>
        <taxon>Neoptera</taxon>
        <taxon>Endopterygota</taxon>
        <taxon>Hymenoptera</taxon>
        <taxon>Apocrita</taxon>
        <taxon>Ichneumonoidea</taxon>
        <taxon>Braconidae</taxon>
        <taxon>Euphorinae</taxon>
        <taxon>Microctonus</taxon>
    </lineage>
</organism>
<comment type="similarity">
    <text evidence="1">Belongs to the IFT43 family.</text>
</comment>
<dbReference type="PANTHER" id="PTHR33724:SF1">
    <property type="entry name" value="INTRAFLAGELLAR TRANSPORT PROTEIN 43 HOMOLOG"/>
    <property type="match status" value="1"/>
</dbReference>
<reference evidence="4" key="1">
    <citation type="journal article" date="2023" name="bioRxiv">
        <title>Scaffold-level genome assemblies of two parasitoid biocontrol wasps reveal the parthenogenesis mechanism and an associated novel virus.</title>
        <authorList>
            <person name="Inwood S."/>
            <person name="Skelly J."/>
            <person name="Guhlin J."/>
            <person name="Harrop T."/>
            <person name="Goldson S."/>
            <person name="Dearden P."/>
        </authorList>
    </citation>
    <scope>NUCLEOTIDE SEQUENCE</scope>
    <source>
        <strain evidence="4">Lincoln</strain>
        <tissue evidence="4">Whole body</tissue>
    </source>
</reference>
<dbReference type="EMBL" id="JAQQBR010000004">
    <property type="protein sequence ID" value="KAK0179111.1"/>
    <property type="molecule type" value="Genomic_DNA"/>
</dbReference>
<keyword evidence="5" id="KW-1185">Reference proteome</keyword>
<feature type="compositionally biased region" description="Polar residues" evidence="3">
    <location>
        <begin position="44"/>
        <end position="57"/>
    </location>
</feature>
<feature type="region of interest" description="Disordered" evidence="3">
    <location>
        <begin position="26"/>
        <end position="75"/>
    </location>
</feature>
<evidence type="ECO:0000256" key="3">
    <source>
        <dbReference type="SAM" id="MobiDB-lite"/>
    </source>
</evidence>
<evidence type="ECO:0008006" key="6">
    <source>
        <dbReference type="Google" id="ProtNLM"/>
    </source>
</evidence>